<keyword evidence="3" id="KW-1185">Reference proteome</keyword>
<dbReference type="PANTHER" id="PTHR36124:SF1">
    <property type="entry name" value="ER-BOUND OXYGENASE MPAB_MPAB'_RUBBER OXYGENASE CATALYTIC DOMAIN-CONTAINING PROTEIN"/>
    <property type="match status" value="1"/>
</dbReference>
<dbReference type="InterPro" id="IPR018713">
    <property type="entry name" value="MPAB/Lcp_cat_dom"/>
</dbReference>
<proteinExistence type="predicted"/>
<dbReference type="Pfam" id="PF09995">
    <property type="entry name" value="MPAB_Lcp_cat"/>
    <property type="match status" value="1"/>
</dbReference>
<protein>
    <recommendedName>
        <fullName evidence="1">ER-bound oxygenase mpaB/mpaB'/Rubber oxygenase catalytic domain-containing protein</fullName>
    </recommendedName>
</protein>
<evidence type="ECO:0000313" key="3">
    <source>
        <dbReference type="Proteomes" id="UP000218287"/>
    </source>
</evidence>
<dbReference type="Proteomes" id="UP000218287">
    <property type="component" value="Chromosome"/>
</dbReference>
<accession>A0A1Z4GLX3</accession>
<dbReference type="InterPro" id="IPR046366">
    <property type="entry name" value="MPAB"/>
</dbReference>
<sequence length="284" mass="34010">MLSNRYQNLNLIQQLDPVKDHSQIYYLMSGYEFSWEMQRSLEIALMRTYCVPSMSKLLDKTKEFYQRPQKRYDDTSILLVEIVKWGYESDRGKQALQRMNAIHGRFKIDNADFLYVLSTFIYDPIHWNANFGWRLMCEQEKLACFYFWREVGKQMQIQNIPETYAEFERYKLDYERENFRYSDTNRRVGEATLGLFLSWFPRWMEKPLKPIIYALLDETMLDAFGFEHPSPLLRSSIVRLLKFRARLMHLLPPRSQTNFYIDSPIPSYPNGYEIANVGPDDKGK</sequence>
<dbReference type="PANTHER" id="PTHR36124">
    <property type="match status" value="1"/>
</dbReference>
<evidence type="ECO:0000313" key="2">
    <source>
        <dbReference type="EMBL" id="BAY18503.1"/>
    </source>
</evidence>
<dbReference type="AlphaFoldDB" id="A0A1Z4GLX3"/>
<reference evidence="2 3" key="1">
    <citation type="submission" date="2017-06" db="EMBL/GenBank/DDBJ databases">
        <title>Genome sequencing of cyanobaciteial culture collection at National Institute for Environmental Studies (NIES).</title>
        <authorList>
            <person name="Hirose Y."/>
            <person name="Shimura Y."/>
            <person name="Fujisawa T."/>
            <person name="Nakamura Y."/>
            <person name="Kawachi M."/>
        </authorList>
    </citation>
    <scope>NUCLEOTIDE SEQUENCE [LARGE SCALE GENOMIC DNA]</scope>
    <source>
        <strain evidence="2 3">NIES-21</strain>
    </source>
</reference>
<dbReference type="OrthoDB" id="9812943at2"/>
<gene>
    <name evidence="2" type="ORF">NIES21_43500</name>
</gene>
<dbReference type="GO" id="GO:0016491">
    <property type="term" value="F:oxidoreductase activity"/>
    <property type="evidence" value="ECO:0007669"/>
    <property type="project" value="InterPro"/>
</dbReference>
<dbReference type="EMBL" id="AP018174">
    <property type="protein sequence ID" value="BAY18503.1"/>
    <property type="molecule type" value="Genomic_DNA"/>
</dbReference>
<name>A0A1Z4GLX3_9CYAN</name>
<evidence type="ECO:0000259" key="1">
    <source>
        <dbReference type="Pfam" id="PF09995"/>
    </source>
</evidence>
<organism evidence="2 3">
    <name type="scientific">Anabaenopsis circularis NIES-21</name>
    <dbReference type="NCBI Taxonomy" id="1085406"/>
    <lineage>
        <taxon>Bacteria</taxon>
        <taxon>Bacillati</taxon>
        <taxon>Cyanobacteriota</taxon>
        <taxon>Cyanophyceae</taxon>
        <taxon>Nostocales</taxon>
        <taxon>Nodulariaceae</taxon>
        <taxon>Anabaenopsis</taxon>
    </lineage>
</organism>
<feature type="domain" description="ER-bound oxygenase mpaB/mpaB'/Rubber oxygenase catalytic" evidence="1">
    <location>
        <begin position="60"/>
        <end position="232"/>
    </location>
</feature>